<dbReference type="CDD" id="cd04056">
    <property type="entry name" value="Peptidases_S53"/>
    <property type="match status" value="1"/>
</dbReference>
<accession>A0A7W9NIM0</accession>
<protein>
    <recommendedName>
        <fullName evidence="2">Peptidase S53 domain-containing protein</fullName>
    </recommendedName>
</protein>
<keyword evidence="4" id="KW-1185">Reference proteome</keyword>
<dbReference type="Proteomes" id="UP000585638">
    <property type="component" value="Unassembled WGS sequence"/>
</dbReference>
<dbReference type="InterPro" id="IPR036852">
    <property type="entry name" value="Peptidase_S8/S53_dom_sf"/>
</dbReference>
<dbReference type="EMBL" id="JACHIR010000001">
    <property type="protein sequence ID" value="MBB5894727.1"/>
    <property type="molecule type" value="Genomic_DNA"/>
</dbReference>
<dbReference type="GO" id="GO:0004252">
    <property type="term" value="F:serine-type endopeptidase activity"/>
    <property type="evidence" value="ECO:0007669"/>
    <property type="project" value="InterPro"/>
</dbReference>
<dbReference type="AlphaFoldDB" id="A0A7W9NIM0"/>
<comment type="caution">
    <text evidence="3">The sequence shown here is derived from an EMBL/GenBank/DDBJ whole genome shotgun (WGS) entry which is preliminary data.</text>
</comment>
<dbReference type="GO" id="GO:0006508">
    <property type="term" value="P:proteolysis"/>
    <property type="evidence" value="ECO:0007669"/>
    <property type="project" value="InterPro"/>
</dbReference>
<dbReference type="PANTHER" id="PTHR14218">
    <property type="entry name" value="PROTEASE S8 TRIPEPTIDYL PEPTIDASE I CLN2"/>
    <property type="match status" value="1"/>
</dbReference>
<feature type="domain" description="Peptidase S53" evidence="2">
    <location>
        <begin position="661"/>
        <end position="981"/>
    </location>
</feature>
<evidence type="ECO:0000256" key="1">
    <source>
        <dbReference type="SAM" id="SignalP"/>
    </source>
</evidence>
<dbReference type="PANTHER" id="PTHR14218:SF15">
    <property type="entry name" value="TRIPEPTIDYL-PEPTIDASE 1"/>
    <property type="match status" value="1"/>
</dbReference>
<dbReference type="InterPro" id="IPR030400">
    <property type="entry name" value="Sedolisin_dom"/>
</dbReference>
<evidence type="ECO:0000313" key="3">
    <source>
        <dbReference type="EMBL" id="MBB5894727.1"/>
    </source>
</evidence>
<organism evidence="3 4">
    <name type="scientific">Kutzneria kofuensis</name>
    <dbReference type="NCBI Taxonomy" id="103725"/>
    <lineage>
        <taxon>Bacteria</taxon>
        <taxon>Bacillati</taxon>
        <taxon>Actinomycetota</taxon>
        <taxon>Actinomycetes</taxon>
        <taxon>Pseudonocardiales</taxon>
        <taxon>Pseudonocardiaceae</taxon>
        <taxon>Kutzneria</taxon>
    </lineage>
</organism>
<feature type="chain" id="PRO_5031013521" description="Peptidase S53 domain-containing protein" evidence="1">
    <location>
        <begin position="32"/>
        <end position="981"/>
    </location>
</feature>
<proteinExistence type="predicted"/>
<sequence>MRFTGRRLTAGFAAAPLVLAAAAVVTPVAQAATPPVRPGVYALPTGDQVRIQGDRADFLPAPGHSAAAVTTWLDGRPTVVPASAIGHISSLDAFEIGGPKPAAAHPNYVMAPLHVTAVDHEGKPVQAAEVVVINTDDPGRAMWDGLMFTGDSRIAVPAGHYSVAVAAFETDANDNPTETELLSVTDVTVPTAGTTVALDGRKASPVSFTTPLPSVESATVIGWSRGLGTKLATLDIGALAGTRFYVGQAAKPKYGTLQYSAAGRRVSPAAAIAPYSYALAVPKTDSIGANQTYNVAASSLATIDNTFVTDQPSQNAITWDDFVLHGQGPGNPALPSTPYVPVHAPSSDRHYVSTDASFDYEGTFNPNGSPYTNLQRTLALKPGQHVSLTWRGGVITPTPSTVDGPCFLCRDGDTLHGIGVMDTDFSGDIGQWSDGPTTLSEDGKQIYSGGTEGYEFDQKLAAGRHHYVYAIDATHGTDTTALSTHTQIAWGFDSTTSTGPVPILFAGAGFSEDSHDNIAPGKATVSLTFHHQSGAADSDVAAVTADVSYDDGKTWQPTAVTLTDGHHARGAFTVPAETKPGYLAVRFHAVDKAGSILDETVHNAALVNAPNGIATAPSDEDTIPTAGAHPVCANAQRGHARCLALAAAAKWQPSAAKLPDGLSPADLKSAYNIPADAKHGTVAIVDANGDDTAEADLAVYRQTYGLPACTIANGCLTLLNQNGKTAPLPPVDPEDDWTDEISLDLDMVSAVCPACHIVLVEANSSDTVDLARAETAATASGAVAVSNSFGGDESTSSMSHAADFAKPGVAITASSGDSGFLEASWPASLSTVISVGGTTLTKAGNARGWTESAWQKAGSGCSGYVAKPSWQKDKNCPNRTIADISAVADPATGPAVYSSGEWYVSGGTSASSPIIASMIALAGNAAKLGNAKYIYQHTSALNDVTTGSNKHWDCGGDYLCTAGTGYDGPTGLGTPNGLGAL</sequence>
<dbReference type="SUPFAM" id="SSF52743">
    <property type="entry name" value="Subtilisin-like"/>
    <property type="match status" value="1"/>
</dbReference>
<name>A0A7W9NIM0_9PSEU</name>
<keyword evidence="1" id="KW-0732">Signal</keyword>
<reference evidence="3 4" key="1">
    <citation type="submission" date="2020-08" db="EMBL/GenBank/DDBJ databases">
        <title>Sequencing the genomes of 1000 actinobacteria strains.</title>
        <authorList>
            <person name="Klenk H.-P."/>
        </authorList>
    </citation>
    <scope>NUCLEOTIDE SEQUENCE [LARGE SCALE GENOMIC DNA]</scope>
    <source>
        <strain evidence="3 4">DSM 43851</strain>
    </source>
</reference>
<dbReference type="Gene3D" id="3.40.50.200">
    <property type="entry name" value="Peptidase S8/S53 domain"/>
    <property type="match status" value="1"/>
</dbReference>
<gene>
    <name evidence="3" type="ORF">BJ998_005923</name>
</gene>
<dbReference type="InterPro" id="IPR050819">
    <property type="entry name" value="Tripeptidyl-peptidase_I"/>
</dbReference>
<dbReference type="GO" id="GO:0008240">
    <property type="term" value="F:tripeptidyl-peptidase activity"/>
    <property type="evidence" value="ECO:0007669"/>
    <property type="project" value="TreeGrafter"/>
</dbReference>
<evidence type="ECO:0000259" key="2">
    <source>
        <dbReference type="PROSITE" id="PS51695"/>
    </source>
</evidence>
<dbReference type="PROSITE" id="PS51695">
    <property type="entry name" value="SEDOLISIN"/>
    <property type="match status" value="1"/>
</dbReference>
<feature type="signal peptide" evidence="1">
    <location>
        <begin position="1"/>
        <end position="31"/>
    </location>
</feature>
<evidence type="ECO:0000313" key="4">
    <source>
        <dbReference type="Proteomes" id="UP000585638"/>
    </source>
</evidence>
<dbReference type="RefSeq" id="WP_246488680.1">
    <property type="nucleotide sequence ID" value="NZ_BAAAWY010000019.1"/>
</dbReference>